<dbReference type="SUPFAM" id="SSF55073">
    <property type="entry name" value="Nucleotide cyclase"/>
    <property type="match status" value="1"/>
</dbReference>
<dbReference type="Proteomes" id="UP000252558">
    <property type="component" value="Unassembled WGS sequence"/>
</dbReference>
<comment type="caution">
    <text evidence="7">The sequence shown here is derived from an EMBL/GenBank/DDBJ whole genome shotgun (WGS) entry which is preliminary data.</text>
</comment>
<dbReference type="InterPro" id="IPR029787">
    <property type="entry name" value="Nucleotide_cyclase"/>
</dbReference>
<dbReference type="NCBIfam" id="TIGR00254">
    <property type="entry name" value="GGDEF"/>
    <property type="match status" value="1"/>
</dbReference>
<dbReference type="EMBL" id="QPID01000015">
    <property type="protein sequence ID" value="RCU43635.1"/>
    <property type="molecule type" value="Genomic_DNA"/>
</dbReference>
<dbReference type="PANTHER" id="PTHR45138:SF6">
    <property type="entry name" value="DIGUANYLATE CYCLASE DGCN"/>
    <property type="match status" value="1"/>
</dbReference>
<dbReference type="InterPro" id="IPR050469">
    <property type="entry name" value="Diguanylate_Cyclase"/>
</dbReference>
<evidence type="ECO:0000256" key="3">
    <source>
        <dbReference type="SAM" id="Coils"/>
    </source>
</evidence>
<dbReference type="Gene3D" id="3.30.70.270">
    <property type="match status" value="1"/>
</dbReference>
<dbReference type="SUPFAM" id="SSF48452">
    <property type="entry name" value="TPR-like"/>
    <property type="match status" value="2"/>
</dbReference>
<organism evidence="7 8">
    <name type="scientific">Corallincola holothuriorum</name>
    <dbReference type="NCBI Taxonomy" id="2282215"/>
    <lineage>
        <taxon>Bacteria</taxon>
        <taxon>Pseudomonadati</taxon>
        <taxon>Pseudomonadota</taxon>
        <taxon>Gammaproteobacteria</taxon>
        <taxon>Alteromonadales</taxon>
        <taxon>Psychromonadaceae</taxon>
        <taxon>Corallincola</taxon>
    </lineage>
</organism>
<proteinExistence type="predicted"/>
<dbReference type="SMART" id="SM00028">
    <property type="entry name" value="TPR"/>
    <property type="match status" value="7"/>
</dbReference>
<gene>
    <name evidence="7" type="ORF">DU002_18380</name>
</gene>
<evidence type="ECO:0000256" key="1">
    <source>
        <dbReference type="ARBA" id="ARBA00012528"/>
    </source>
</evidence>
<dbReference type="EC" id="2.7.7.65" evidence="1"/>
<dbReference type="InterPro" id="IPR011990">
    <property type="entry name" value="TPR-like_helical_dom_sf"/>
</dbReference>
<dbReference type="CDD" id="cd01949">
    <property type="entry name" value="GGDEF"/>
    <property type="match status" value="1"/>
</dbReference>
<keyword evidence="3" id="KW-0175">Coiled coil</keyword>
<dbReference type="PROSITE" id="PS50887">
    <property type="entry name" value="GGDEF"/>
    <property type="match status" value="1"/>
</dbReference>
<dbReference type="RefSeq" id="WP_114339918.1">
    <property type="nucleotide sequence ID" value="NZ_QPID01000015.1"/>
</dbReference>
<dbReference type="Pfam" id="PF00990">
    <property type="entry name" value="GGDEF"/>
    <property type="match status" value="1"/>
</dbReference>
<dbReference type="GO" id="GO:0005886">
    <property type="term" value="C:plasma membrane"/>
    <property type="evidence" value="ECO:0007669"/>
    <property type="project" value="TreeGrafter"/>
</dbReference>
<feature type="chain" id="PRO_5017018834" description="diguanylate cyclase" evidence="5">
    <location>
        <begin position="24"/>
        <end position="805"/>
    </location>
</feature>
<evidence type="ECO:0000256" key="4">
    <source>
        <dbReference type="SAM" id="MobiDB-lite"/>
    </source>
</evidence>
<evidence type="ECO:0000313" key="8">
    <source>
        <dbReference type="Proteomes" id="UP000252558"/>
    </source>
</evidence>
<evidence type="ECO:0000256" key="2">
    <source>
        <dbReference type="PROSITE-ProRule" id="PRU00339"/>
    </source>
</evidence>
<protein>
    <recommendedName>
        <fullName evidence="1">diguanylate cyclase</fullName>
        <ecNumber evidence="1">2.7.7.65</ecNumber>
    </recommendedName>
</protein>
<name>A0A368N272_9GAMM</name>
<feature type="coiled-coil region" evidence="3">
    <location>
        <begin position="413"/>
        <end position="440"/>
    </location>
</feature>
<keyword evidence="8" id="KW-1185">Reference proteome</keyword>
<keyword evidence="5" id="KW-0732">Signal</keyword>
<dbReference type="AlphaFoldDB" id="A0A368N272"/>
<dbReference type="InterPro" id="IPR019734">
    <property type="entry name" value="TPR_rpt"/>
</dbReference>
<dbReference type="GO" id="GO:1902201">
    <property type="term" value="P:negative regulation of bacterial-type flagellum-dependent cell motility"/>
    <property type="evidence" value="ECO:0007669"/>
    <property type="project" value="TreeGrafter"/>
</dbReference>
<dbReference type="PANTHER" id="PTHR45138">
    <property type="entry name" value="REGULATORY COMPONENTS OF SENSORY TRANSDUCTION SYSTEM"/>
    <property type="match status" value="1"/>
</dbReference>
<feature type="domain" description="GGDEF" evidence="6">
    <location>
        <begin position="588"/>
        <end position="727"/>
    </location>
</feature>
<dbReference type="PROSITE" id="PS50005">
    <property type="entry name" value="TPR"/>
    <property type="match status" value="1"/>
</dbReference>
<dbReference type="OrthoDB" id="9813903at2"/>
<evidence type="ECO:0000259" key="6">
    <source>
        <dbReference type="PROSITE" id="PS50887"/>
    </source>
</evidence>
<reference evidence="7 8" key="1">
    <citation type="submission" date="2018-07" db="EMBL/GenBank/DDBJ databases">
        <title>Corallincola holothuriorum sp. nov., a new facultative anaerobe isolated from sea cucumber Apostichopus japonicus.</title>
        <authorList>
            <person name="Xia H."/>
        </authorList>
    </citation>
    <scope>NUCLEOTIDE SEQUENCE [LARGE SCALE GENOMIC DNA]</scope>
    <source>
        <strain evidence="7 8">C4</strain>
    </source>
</reference>
<feature type="region of interest" description="Disordered" evidence="4">
    <location>
        <begin position="755"/>
        <end position="805"/>
    </location>
</feature>
<dbReference type="SMART" id="SM00267">
    <property type="entry name" value="GGDEF"/>
    <property type="match status" value="1"/>
</dbReference>
<dbReference type="GO" id="GO:0043709">
    <property type="term" value="P:cell adhesion involved in single-species biofilm formation"/>
    <property type="evidence" value="ECO:0007669"/>
    <property type="project" value="TreeGrafter"/>
</dbReference>
<dbReference type="InterPro" id="IPR043128">
    <property type="entry name" value="Rev_trsase/Diguanyl_cyclase"/>
</dbReference>
<evidence type="ECO:0000313" key="7">
    <source>
        <dbReference type="EMBL" id="RCU43635.1"/>
    </source>
</evidence>
<dbReference type="Gene3D" id="1.25.40.10">
    <property type="entry name" value="Tetratricopeptide repeat domain"/>
    <property type="match status" value="2"/>
</dbReference>
<evidence type="ECO:0000256" key="5">
    <source>
        <dbReference type="SAM" id="SignalP"/>
    </source>
</evidence>
<sequence>MNSRAKLALLLTMFMLWGQPSLADEPSSSPVTGMSTGTPISLTELKELARRDPTATIQQGNLLLDTPLSAVDAANVKVAVAWAYMLQGQYPRSALLTEQALMVAEQHNLPRLRVEAINLEGALAFRQGRFEQAEVYFHKTLAIADQHKYLDRQVSAHSNLGSVYRSLGEPVLALDNLYKALNYSYQLNDPWRTGVTEVNLGLIYKDNAQFNNALNRFNNALASFAKANNELAAVYPLGYISEVYQTQGKYHEALDTALKTHAIWQRHQEKDAVARSHLNLAKLQRLLKRKDLAQSHLDSAKSGYQQLNNSNGIANVLMESGELALDHEQYQKAQQHFRQALSLYQAEDQRNAQLESLLAIAESWLLRNQPKQAESFLKRANNDTLKNAPPTLQLKTDLLKARSRLLLGRLTSAQTFAQSAAALAEQLELLEEASQSYQLLTDIYQQQNRFKDAFFAHKTADNYTNQLAQQNQNTNLQLLRAEHQLSVQSEQLAQLKSGKLQAELALAQQDWQKKSLQATIAVLCILLCLISALVYQSRRLAKAYEDQSEHDPLTKLGNRRFLQHWLSIQIPIMRRRWFQRRSSIYSSADIYFFMIDLDFFKEVNDKHGHSAGDEVLVQFSRLCTKLLRDSDQLVRMGGEEFLLVAQQIDEYGAAQLAEKIRRVVARHSFIVADNQPISITCSLGFAPFPLAEQEPDEAMIEPAIMLSDRLLYEAKAKYRNAWLGLGTSKSWQSRELMDADIDELYAALHRNEVQLHSSHPLPTEAEIEADTDAGTGKESPRTTRNAPPAAKTNTVAPIKKSDSTS</sequence>
<dbReference type="InterPro" id="IPR000160">
    <property type="entry name" value="GGDEF_dom"/>
</dbReference>
<feature type="signal peptide" evidence="5">
    <location>
        <begin position="1"/>
        <end position="23"/>
    </location>
</feature>
<dbReference type="GO" id="GO:0052621">
    <property type="term" value="F:diguanylate cyclase activity"/>
    <property type="evidence" value="ECO:0007669"/>
    <property type="project" value="UniProtKB-EC"/>
</dbReference>
<feature type="repeat" description="TPR" evidence="2">
    <location>
        <begin position="314"/>
        <end position="347"/>
    </location>
</feature>
<accession>A0A368N272</accession>
<keyword evidence="2" id="KW-0802">TPR repeat</keyword>